<reference evidence="2 3" key="1">
    <citation type="submission" date="2017-06" db="EMBL/GenBank/DDBJ databases">
        <title>Genome sequencing of cyanobaciteial culture collection at National Institute for Environmental Studies (NIES).</title>
        <authorList>
            <person name="Hirose Y."/>
            <person name="Shimura Y."/>
            <person name="Fujisawa T."/>
            <person name="Nakamura Y."/>
            <person name="Kawachi M."/>
        </authorList>
    </citation>
    <scope>NUCLEOTIDE SEQUENCE [LARGE SCALE GENOMIC DNA]</scope>
    <source>
        <strain evidence="2 3">NIES-806</strain>
    </source>
</reference>
<dbReference type="KEGG" id="dcm:NIES806_01260"/>
<feature type="coiled-coil region" evidence="1">
    <location>
        <begin position="28"/>
        <end position="58"/>
    </location>
</feature>
<organism evidence="2 3">
    <name type="scientific">Dolichospermum compactum NIES-806</name>
    <dbReference type="NCBI Taxonomy" id="1973481"/>
    <lineage>
        <taxon>Bacteria</taxon>
        <taxon>Bacillati</taxon>
        <taxon>Cyanobacteriota</taxon>
        <taxon>Cyanophyceae</taxon>
        <taxon>Nostocales</taxon>
        <taxon>Aphanizomenonaceae</taxon>
        <taxon>Dolichospermum</taxon>
        <taxon>Dolichospermum compactum</taxon>
    </lineage>
</organism>
<evidence type="ECO:0000256" key="1">
    <source>
        <dbReference type="SAM" id="Coils"/>
    </source>
</evidence>
<dbReference type="RefSeq" id="WP_096662704.1">
    <property type="nucleotide sequence ID" value="NZ_AP018316.1"/>
</dbReference>
<evidence type="ECO:0000313" key="3">
    <source>
        <dbReference type="Proteomes" id="UP000218702"/>
    </source>
</evidence>
<dbReference type="AlphaFoldDB" id="A0A1Z4UXH6"/>
<keyword evidence="1" id="KW-0175">Coiled coil</keyword>
<keyword evidence="3" id="KW-1185">Reference proteome</keyword>
<gene>
    <name evidence="2" type="ORF">NIES806_01260</name>
</gene>
<evidence type="ECO:0000313" key="2">
    <source>
        <dbReference type="EMBL" id="BAZ83946.1"/>
    </source>
</evidence>
<sequence>MGISYLNSATPEIYYPDGNKFLTSVEFDQLAKQERQEKEAAIQQYQELLTKLQEKSIDLGGI</sequence>
<protein>
    <submittedName>
        <fullName evidence="2">Uncharacterized protein</fullName>
    </submittedName>
</protein>
<name>A0A1Z4UXH6_9CYAN</name>
<accession>A0A1Z4UXH6</accession>
<dbReference type="Proteomes" id="UP000218702">
    <property type="component" value="Chromosome"/>
</dbReference>
<proteinExistence type="predicted"/>
<dbReference type="EMBL" id="AP018316">
    <property type="protein sequence ID" value="BAZ83946.1"/>
    <property type="molecule type" value="Genomic_DNA"/>
</dbReference>